<accession>A0ACB8F6S7</accession>
<organism evidence="1 2">
    <name type="scientific">Sphaerodactylus townsendi</name>
    <dbReference type="NCBI Taxonomy" id="933632"/>
    <lineage>
        <taxon>Eukaryota</taxon>
        <taxon>Metazoa</taxon>
        <taxon>Chordata</taxon>
        <taxon>Craniata</taxon>
        <taxon>Vertebrata</taxon>
        <taxon>Euteleostomi</taxon>
        <taxon>Lepidosauria</taxon>
        <taxon>Squamata</taxon>
        <taxon>Bifurcata</taxon>
        <taxon>Gekkota</taxon>
        <taxon>Sphaerodactylidae</taxon>
        <taxon>Sphaerodactylus</taxon>
    </lineage>
</organism>
<comment type="caution">
    <text evidence="1">The sequence shown here is derived from an EMBL/GenBank/DDBJ whole genome shotgun (WGS) entry which is preliminary data.</text>
</comment>
<evidence type="ECO:0000313" key="1">
    <source>
        <dbReference type="EMBL" id="KAH8000779.1"/>
    </source>
</evidence>
<gene>
    <name evidence="1" type="ORF">K3G42_028737</name>
</gene>
<sequence>MTYPMLGRNGGCDFFVGDTSSIKGCVNYRKDVCGDIHNGESESHAAALQISPNSSVLVKCHRHARASQEWAAVSCGIPSAYIKHALLFILFYWIYIPPHPL</sequence>
<protein>
    <submittedName>
        <fullName evidence="1">Uncharacterized protein</fullName>
    </submittedName>
</protein>
<keyword evidence="2" id="KW-1185">Reference proteome</keyword>
<name>A0ACB8F6S7_9SAUR</name>
<dbReference type="EMBL" id="CM037618">
    <property type="protein sequence ID" value="KAH8000779.1"/>
    <property type="molecule type" value="Genomic_DNA"/>
</dbReference>
<reference evidence="1" key="1">
    <citation type="submission" date="2021-08" db="EMBL/GenBank/DDBJ databases">
        <title>The first chromosome-level gecko genome reveals the dynamic sex chromosomes of Neotropical dwarf geckos (Sphaerodactylidae: Sphaerodactylus).</title>
        <authorList>
            <person name="Pinto B.J."/>
            <person name="Keating S.E."/>
            <person name="Gamble T."/>
        </authorList>
    </citation>
    <scope>NUCLEOTIDE SEQUENCE</scope>
    <source>
        <strain evidence="1">TG3544</strain>
    </source>
</reference>
<dbReference type="Proteomes" id="UP000827872">
    <property type="component" value="Linkage Group LG05"/>
</dbReference>
<evidence type="ECO:0000313" key="2">
    <source>
        <dbReference type="Proteomes" id="UP000827872"/>
    </source>
</evidence>
<proteinExistence type="predicted"/>